<reference evidence="1 2" key="1">
    <citation type="journal article" date="2015" name="Genom Data">
        <title>Draft genome sequence of a multidrug-resistant Chryseobacterium indologenes isolate from Malaysia.</title>
        <authorList>
            <person name="Yu C.Y."/>
            <person name="Ang G.Y."/>
            <person name="Cheng H.J."/>
            <person name="Cheong Y.M."/>
            <person name="Yin W.F."/>
            <person name="Chan K.G."/>
        </authorList>
    </citation>
    <scope>NUCLEOTIDE SEQUENCE [LARGE SCALE GENOMIC DNA]</scope>
    <source>
        <strain evidence="1 2">CI_885</strain>
    </source>
</reference>
<dbReference type="RefSeq" id="WP_062696989.1">
    <property type="nucleotide sequence ID" value="NZ_LJOD01000002.1"/>
</dbReference>
<evidence type="ECO:0000313" key="2">
    <source>
        <dbReference type="Proteomes" id="UP000037953"/>
    </source>
</evidence>
<dbReference type="AlphaFoldDB" id="A0A0N0IXH2"/>
<dbReference type="OrthoDB" id="1268491at2"/>
<accession>A0A0N0IXH2</accession>
<comment type="caution">
    <text evidence="1">The sequence shown here is derived from an EMBL/GenBank/DDBJ whole genome shotgun (WGS) entry which is preliminary data.</text>
</comment>
<name>A0A0N0IXH2_CHRID</name>
<dbReference type="PATRIC" id="fig|253.9.peg.2316"/>
<proteinExistence type="predicted"/>
<evidence type="ECO:0000313" key="1">
    <source>
        <dbReference type="EMBL" id="KPE52253.1"/>
    </source>
</evidence>
<organism evidence="1 2">
    <name type="scientific">Chryseobacterium indologenes</name>
    <name type="common">Flavobacterium indologenes</name>
    <dbReference type="NCBI Taxonomy" id="253"/>
    <lineage>
        <taxon>Bacteria</taxon>
        <taxon>Pseudomonadati</taxon>
        <taxon>Bacteroidota</taxon>
        <taxon>Flavobacteriia</taxon>
        <taxon>Flavobacteriales</taxon>
        <taxon>Weeksellaceae</taxon>
        <taxon>Chryseobacterium group</taxon>
        <taxon>Chryseobacterium</taxon>
    </lineage>
</organism>
<protein>
    <submittedName>
        <fullName evidence="1">Uncharacterized protein</fullName>
    </submittedName>
</protein>
<dbReference type="EMBL" id="LJOD01000002">
    <property type="protein sequence ID" value="KPE52253.1"/>
    <property type="molecule type" value="Genomic_DNA"/>
</dbReference>
<reference evidence="2" key="2">
    <citation type="submission" date="2015-09" db="EMBL/GenBank/DDBJ databases">
        <title>Draft genome sequence of a multidrug-resistant Chryseobacterium indologenes isolate from Malaysia.</title>
        <authorList>
            <person name="Yu C.Y."/>
            <person name="Ang G.Y."/>
            <person name="Chan K.-G."/>
        </authorList>
    </citation>
    <scope>NUCLEOTIDE SEQUENCE [LARGE SCALE GENOMIC DNA]</scope>
    <source>
        <strain evidence="2">CI_885</strain>
    </source>
</reference>
<dbReference type="Proteomes" id="UP000037953">
    <property type="component" value="Unassembled WGS sequence"/>
</dbReference>
<sequence length="219" mass="25886">MKKVYKNIFGEIISKAEAEKLDDYHLYYYEKGSERVKEIEFLTEDEIYNISYFMNDTEDEELVFKYLKEKSELFDIEKRESAGDFVIATNKVYSLSSDENPLISKTIFYHDDPENFICSQIIDNNTLKPIMEKTTKCWYTTDKSGEKYAAIEFSYQEDGKLELAIDKTPDPENELNWGHYDYNTFKELQSRFSTDISYYKTAVLLPKNADQEQLKITSY</sequence>
<gene>
    <name evidence="1" type="ORF">AOB46_05075</name>
</gene>